<evidence type="ECO:0000313" key="3">
    <source>
        <dbReference type="EMBL" id="MEV0707584.1"/>
    </source>
</evidence>
<proteinExistence type="predicted"/>
<organism evidence="3 4">
    <name type="scientific">Nocardia aurea</name>
    <dbReference type="NCBI Taxonomy" id="2144174"/>
    <lineage>
        <taxon>Bacteria</taxon>
        <taxon>Bacillati</taxon>
        <taxon>Actinomycetota</taxon>
        <taxon>Actinomycetes</taxon>
        <taxon>Mycobacteriales</taxon>
        <taxon>Nocardiaceae</taxon>
        <taxon>Nocardia</taxon>
    </lineage>
</organism>
<accession>A0ABV3FQ79</accession>
<keyword evidence="4" id="KW-1185">Reference proteome</keyword>
<feature type="compositionally biased region" description="Basic and acidic residues" evidence="1">
    <location>
        <begin position="1"/>
        <end position="14"/>
    </location>
</feature>
<feature type="compositionally biased region" description="Low complexity" evidence="1">
    <location>
        <begin position="241"/>
        <end position="267"/>
    </location>
</feature>
<feature type="compositionally biased region" description="Polar residues" evidence="1">
    <location>
        <begin position="268"/>
        <end position="277"/>
    </location>
</feature>
<evidence type="ECO:0000256" key="1">
    <source>
        <dbReference type="SAM" id="MobiDB-lite"/>
    </source>
</evidence>
<comment type="caution">
    <text evidence="3">The sequence shown here is derived from an EMBL/GenBank/DDBJ whole genome shotgun (WGS) entry which is preliminary data.</text>
</comment>
<reference evidence="3 4" key="1">
    <citation type="submission" date="2024-06" db="EMBL/GenBank/DDBJ databases">
        <title>The Natural Products Discovery Center: Release of the First 8490 Sequenced Strains for Exploring Actinobacteria Biosynthetic Diversity.</title>
        <authorList>
            <person name="Kalkreuter E."/>
            <person name="Kautsar S.A."/>
            <person name="Yang D."/>
            <person name="Bader C.D."/>
            <person name="Teijaro C.N."/>
            <person name="Fluegel L."/>
            <person name="Davis C.M."/>
            <person name="Simpson J.R."/>
            <person name="Lauterbach L."/>
            <person name="Steele A.D."/>
            <person name="Gui C."/>
            <person name="Meng S."/>
            <person name="Li G."/>
            <person name="Viehrig K."/>
            <person name="Ye F."/>
            <person name="Su P."/>
            <person name="Kiefer A.F."/>
            <person name="Nichols A."/>
            <person name="Cepeda A.J."/>
            <person name="Yan W."/>
            <person name="Fan B."/>
            <person name="Jiang Y."/>
            <person name="Adhikari A."/>
            <person name="Zheng C.-J."/>
            <person name="Schuster L."/>
            <person name="Cowan T.M."/>
            <person name="Smanski M.J."/>
            <person name="Chevrette M.G."/>
            <person name="De Carvalho L.P.S."/>
            <person name="Shen B."/>
        </authorList>
    </citation>
    <scope>NUCLEOTIDE SEQUENCE [LARGE SCALE GENOMIC DNA]</scope>
    <source>
        <strain evidence="3 4">NPDC050403</strain>
    </source>
</reference>
<dbReference type="Gene3D" id="6.10.250.1300">
    <property type="match status" value="1"/>
</dbReference>
<dbReference type="Proteomes" id="UP001551695">
    <property type="component" value="Unassembled WGS sequence"/>
</dbReference>
<sequence length="381" mass="39985">MARDGERGRGDWKARRGSRNSGPYAGASEESGPVDIAAVRRDDALIDALSHGGPVQTDSTEEFQLAALLADWRAEIVVPPLPSTPDLDTVAAAVNQEIGARKVRVGAQTNGRLRLVRPLLTTAAGLALVIGGLTAFSYNAEPGNPLWRVKEVVFSEQAQSTVVNRADSQLEQAEELLSQRNPSSAKAQLEAAQANVDQVSDPVKRAQLQAQWAQLLESLRKDWPDVAAQVEAMTKPSEPKPTAGSGTTAPTAPGQQATPGQTGQQPASQTTPNNTILQAPVDTSAPKPPTGTNPTGPTQQEPPPVTTVPPVTQEPPTQEPPTQAPPTQEPPTQPPTQPTQEPPTQQVPTGGAGIPTQPSNQTPNPGITIPTLPFTLPGRPS</sequence>
<name>A0ABV3FQ79_9NOCA</name>
<feature type="compositionally biased region" description="Polar residues" evidence="1">
    <location>
        <begin position="356"/>
        <end position="365"/>
    </location>
</feature>
<dbReference type="RefSeq" id="WP_355085599.1">
    <property type="nucleotide sequence ID" value="NZ_JBEXKW010000016.1"/>
</dbReference>
<dbReference type="Pfam" id="PF16751">
    <property type="entry name" value="RsdA_SigD_bd"/>
    <property type="match status" value="1"/>
</dbReference>
<feature type="region of interest" description="Disordered" evidence="1">
    <location>
        <begin position="1"/>
        <end position="34"/>
    </location>
</feature>
<protein>
    <submittedName>
        <fullName evidence="3">Anti-sigma-D factor RsdA</fullName>
    </submittedName>
</protein>
<evidence type="ECO:0000313" key="4">
    <source>
        <dbReference type="Proteomes" id="UP001551695"/>
    </source>
</evidence>
<gene>
    <name evidence="3" type="ORF">AB0I48_08485</name>
</gene>
<dbReference type="InterPro" id="IPR031928">
    <property type="entry name" value="RsdA_SigD-bd"/>
</dbReference>
<evidence type="ECO:0000259" key="2">
    <source>
        <dbReference type="Pfam" id="PF16751"/>
    </source>
</evidence>
<feature type="compositionally biased region" description="Pro residues" evidence="1">
    <location>
        <begin position="317"/>
        <end position="341"/>
    </location>
</feature>
<feature type="domain" description="Anti-sigma-D factor RsdA sigma factor binding region" evidence="2">
    <location>
        <begin position="35"/>
        <end position="80"/>
    </location>
</feature>
<dbReference type="EMBL" id="JBFAKC010000003">
    <property type="protein sequence ID" value="MEV0707584.1"/>
    <property type="molecule type" value="Genomic_DNA"/>
</dbReference>
<feature type="region of interest" description="Disordered" evidence="1">
    <location>
        <begin position="232"/>
        <end position="381"/>
    </location>
</feature>